<dbReference type="SUPFAM" id="SSF55729">
    <property type="entry name" value="Acyl-CoA N-acyltransferases (Nat)"/>
    <property type="match status" value="1"/>
</dbReference>
<sequence length="156" mass="16567">MILRPPTVAELPALSELCLRSKAHWGYDQPFLDQCRDELTLTEADLDGTHLAVAVMDDRPVGVVQVAIKAGDADMLKLFVAPGYMGRSVGTALFRWGATRAGGEGASRVLIDADPGAEPFYLKLGARRVGQSASGSVPGRMLPRLEFVLASAETGA</sequence>
<dbReference type="InterPro" id="IPR016181">
    <property type="entry name" value="Acyl_CoA_acyltransferase"/>
</dbReference>
<reference evidence="2" key="1">
    <citation type="submission" date="2023-07" db="EMBL/GenBank/DDBJ databases">
        <title>Genomic Encyclopedia of Type Strains, Phase IV (KMG-IV): sequencing the most valuable type-strain genomes for metagenomic binning, comparative biology and taxonomic classification.</title>
        <authorList>
            <person name="Goeker M."/>
        </authorList>
    </citation>
    <scope>NUCLEOTIDE SEQUENCE</scope>
    <source>
        <strain evidence="2">DSM 21202</strain>
    </source>
</reference>
<protein>
    <submittedName>
        <fullName evidence="2">GNAT superfamily N-acetyltransferase</fullName>
    </submittedName>
</protein>
<proteinExistence type="predicted"/>
<evidence type="ECO:0000313" key="2">
    <source>
        <dbReference type="EMBL" id="MDQ0314730.1"/>
    </source>
</evidence>
<dbReference type="InterPro" id="IPR000182">
    <property type="entry name" value="GNAT_dom"/>
</dbReference>
<accession>A0AAE4AS75</accession>
<feature type="domain" description="N-acetyltransferase" evidence="1">
    <location>
        <begin position="1"/>
        <end position="146"/>
    </location>
</feature>
<comment type="caution">
    <text evidence="2">The sequence shown here is derived from an EMBL/GenBank/DDBJ whole genome shotgun (WGS) entry which is preliminary data.</text>
</comment>
<dbReference type="CDD" id="cd04301">
    <property type="entry name" value="NAT_SF"/>
    <property type="match status" value="1"/>
</dbReference>
<evidence type="ECO:0000313" key="3">
    <source>
        <dbReference type="Proteomes" id="UP001229244"/>
    </source>
</evidence>
<organism evidence="2 3">
    <name type="scientific">Amorphus orientalis</name>
    <dbReference type="NCBI Taxonomy" id="649198"/>
    <lineage>
        <taxon>Bacteria</taxon>
        <taxon>Pseudomonadati</taxon>
        <taxon>Pseudomonadota</taxon>
        <taxon>Alphaproteobacteria</taxon>
        <taxon>Hyphomicrobiales</taxon>
        <taxon>Amorphaceae</taxon>
        <taxon>Amorphus</taxon>
    </lineage>
</organism>
<dbReference type="Proteomes" id="UP001229244">
    <property type="component" value="Unassembled WGS sequence"/>
</dbReference>
<gene>
    <name evidence="2" type="ORF">J2S73_001167</name>
</gene>
<dbReference type="AlphaFoldDB" id="A0AAE4AS75"/>
<evidence type="ECO:0000259" key="1">
    <source>
        <dbReference type="PROSITE" id="PS51186"/>
    </source>
</evidence>
<name>A0AAE4AS75_9HYPH</name>
<keyword evidence="3" id="KW-1185">Reference proteome</keyword>
<dbReference type="Gene3D" id="3.40.630.30">
    <property type="match status" value="1"/>
</dbReference>
<dbReference type="RefSeq" id="WP_306884514.1">
    <property type="nucleotide sequence ID" value="NZ_JAUSUL010000001.1"/>
</dbReference>
<dbReference type="GO" id="GO:0016747">
    <property type="term" value="F:acyltransferase activity, transferring groups other than amino-acyl groups"/>
    <property type="evidence" value="ECO:0007669"/>
    <property type="project" value="InterPro"/>
</dbReference>
<dbReference type="EMBL" id="JAUSUL010000001">
    <property type="protein sequence ID" value="MDQ0314730.1"/>
    <property type="molecule type" value="Genomic_DNA"/>
</dbReference>
<dbReference type="Pfam" id="PF13673">
    <property type="entry name" value="Acetyltransf_10"/>
    <property type="match status" value="1"/>
</dbReference>
<dbReference type="PROSITE" id="PS51186">
    <property type="entry name" value="GNAT"/>
    <property type="match status" value="1"/>
</dbReference>